<dbReference type="PANTHER" id="PTHR10000">
    <property type="entry name" value="PHOSPHOSERINE PHOSPHATASE"/>
    <property type="match status" value="1"/>
</dbReference>
<dbReference type="NCBIfam" id="TIGR01484">
    <property type="entry name" value="HAD-SF-IIB"/>
    <property type="match status" value="1"/>
</dbReference>
<dbReference type="AlphaFoldDB" id="A0AAJ4P9B7"/>
<organism evidence="1 2">
    <name type="scientific">Macrococcoides bohemicum</name>
    <dbReference type="NCBI Taxonomy" id="1903056"/>
    <lineage>
        <taxon>Bacteria</taxon>
        <taxon>Bacillati</taxon>
        <taxon>Bacillota</taxon>
        <taxon>Bacilli</taxon>
        <taxon>Bacillales</taxon>
        <taxon>Staphylococcaceae</taxon>
        <taxon>Macrococcoides</taxon>
    </lineage>
</organism>
<dbReference type="GO" id="GO:0016791">
    <property type="term" value="F:phosphatase activity"/>
    <property type="evidence" value="ECO:0007669"/>
    <property type="project" value="TreeGrafter"/>
</dbReference>
<accession>A0AAJ4P9B7</accession>
<name>A0AAJ4P9B7_9STAP</name>
<protein>
    <submittedName>
        <fullName evidence="1">HAD family hydrolase</fullName>
    </submittedName>
</protein>
<dbReference type="GO" id="GO:0000287">
    <property type="term" value="F:magnesium ion binding"/>
    <property type="evidence" value="ECO:0007669"/>
    <property type="project" value="TreeGrafter"/>
</dbReference>
<proteinExistence type="predicted"/>
<dbReference type="NCBIfam" id="TIGR00099">
    <property type="entry name" value="Cof-subfamily"/>
    <property type="match status" value="1"/>
</dbReference>
<evidence type="ECO:0000313" key="2">
    <source>
        <dbReference type="Proteomes" id="UP000826802"/>
    </source>
</evidence>
<dbReference type="GO" id="GO:0005829">
    <property type="term" value="C:cytosol"/>
    <property type="evidence" value="ECO:0007669"/>
    <property type="project" value="TreeGrafter"/>
</dbReference>
<dbReference type="Proteomes" id="UP000826802">
    <property type="component" value="Chromosome"/>
</dbReference>
<gene>
    <name evidence="1" type="ORF">KYI11_06945</name>
</gene>
<evidence type="ECO:0000313" key="1">
    <source>
        <dbReference type="EMBL" id="QYA41386.1"/>
    </source>
</evidence>
<dbReference type="EMBL" id="CP079981">
    <property type="protein sequence ID" value="QYA41386.1"/>
    <property type="molecule type" value="Genomic_DNA"/>
</dbReference>
<keyword evidence="1" id="KW-0378">Hydrolase</keyword>
<dbReference type="PANTHER" id="PTHR10000:SF53">
    <property type="entry name" value="5-AMINO-6-(5-PHOSPHO-D-RIBITYLAMINO)URACIL PHOSPHATASE YBJI-RELATED"/>
    <property type="match status" value="1"/>
</dbReference>
<dbReference type="RefSeq" id="WP_219502466.1">
    <property type="nucleotide sequence ID" value="NZ_CP079981.1"/>
</dbReference>
<dbReference type="Pfam" id="PF08282">
    <property type="entry name" value="Hydrolase_3"/>
    <property type="match status" value="1"/>
</dbReference>
<dbReference type="InterPro" id="IPR006379">
    <property type="entry name" value="HAD-SF_hydro_IIB"/>
</dbReference>
<dbReference type="InterPro" id="IPR000150">
    <property type="entry name" value="Cof"/>
</dbReference>
<reference evidence="1 2" key="1">
    <citation type="submission" date="2021-07" db="EMBL/GenBank/DDBJ databases">
        <title>Prevalence and characterization of methicillin-resistant Macrococcus spp. in food producing animals and meat in Switzerland in 2019.</title>
        <authorList>
            <person name="Keller J.E."/>
            <person name="Schwendener S."/>
            <person name="Neuenschwander J."/>
            <person name="Overesch G."/>
            <person name="Perreten V."/>
        </authorList>
    </citation>
    <scope>NUCLEOTIDE SEQUENCE [LARGE SCALE GENOMIC DNA]</scope>
    <source>
        <strain evidence="1 2">19Msa0936</strain>
    </source>
</reference>
<sequence>MNKDDFMKVFAVDMDGTFLDSNNTYDMKYFERLNTEYKDEFKLIVASSNTISHLKTFFRQKDIYYIGSNGAVIDFEEKIIDTQFLDTTDINRVLTYLNNMHIYSYVVSTLEKSYVNKVAGEQFINRMQQYYNDLIINNLNEIDGITKITIEIKSDVTELMAQLNALCQSSIAVDSGFNCVDIIHKGINKAVAIKKVMNILGAKMHDLYVFGDSDNDIEMLKLTENSFAMANGNEEVKSIAKYEIPSNDENGVLITMEMILKKEL</sequence>
<keyword evidence="2" id="KW-1185">Reference proteome</keyword>